<dbReference type="InterPro" id="IPR050900">
    <property type="entry name" value="Transposase_IS3/IS150/IS904"/>
</dbReference>
<dbReference type="AlphaFoldDB" id="A0A3Q9JHR1"/>
<sequence length="146" mass="17230">MVTSFYSSGSIFTQNHRLGNRYSYAEFIGMPRHSLWQIFIVFLQARGLFIAVGRAGQYCSDDYQATLTAYNLTCSMSCKVNYWGNAVAENFFYTLRTEWIYQHKLENIAQAKSMILWYIEAYYNRVRKHSHLDYLLPVQFENKQAK</sequence>
<dbReference type="EMBL" id="CP029822">
    <property type="protein sequence ID" value="AZS49757.1"/>
    <property type="molecule type" value="Genomic_DNA"/>
</dbReference>
<dbReference type="Proteomes" id="UP000273143">
    <property type="component" value="Chromosome"/>
</dbReference>
<name>A0A3Q9JHR1_9GAMM</name>
<dbReference type="PANTHER" id="PTHR46889:SF4">
    <property type="entry name" value="TRANSPOSASE INSO FOR INSERTION SEQUENCE ELEMENT IS911B-RELATED"/>
    <property type="match status" value="1"/>
</dbReference>
<dbReference type="GO" id="GO:0015074">
    <property type="term" value="P:DNA integration"/>
    <property type="evidence" value="ECO:0007669"/>
    <property type="project" value="InterPro"/>
</dbReference>
<dbReference type="Pfam" id="PF13683">
    <property type="entry name" value="rve_3"/>
    <property type="match status" value="1"/>
</dbReference>
<keyword evidence="3" id="KW-1185">Reference proteome</keyword>
<dbReference type="GO" id="GO:0003676">
    <property type="term" value="F:nucleic acid binding"/>
    <property type="evidence" value="ECO:0007669"/>
    <property type="project" value="InterPro"/>
</dbReference>
<dbReference type="Gene3D" id="3.30.420.10">
    <property type="entry name" value="Ribonuclease H-like superfamily/Ribonuclease H"/>
    <property type="match status" value="1"/>
</dbReference>
<feature type="domain" description="Integrase catalytic" evidence="1">
    <location>
        <begin position="81"/>
        <end position="137"/>
    </location>
</feature>
<protein>
    <recommendedName>
        <fullName evidence="1">Integrase catalytic domain-containing protein</fullName>
    </recommendedName>
</protein>
<dbReference type="InterPro" id="IPR036397">
    <property type="entry name" value="RNaseH_sf"/>
</dbReference>
<evidence type="ECO:0000313" key="2">
    <source>
        <dbReference type="EMBL" id="AZS49757.1"/>
    </source>
</evidence>
<dbReference type="InterPro" id="IPR012337">
    <property type="entry name" value="RNaseH-like_sf"/>
</dbReference>
<dbReference type="KEGG" id="emo:DM558_02705"/>
<reference evidence="3" key="1">
    <citation type="submission" date="2018-06" db="EMBL/GenBank/DDBJ databases">
        <title>Complete genome of Pseudomonas insecticola strain QZS01.</title>
        <authorList>
            <person name="Wang J."/>
            <person name="Su Q."/>
        </authorList>
    </citation>
    <scope>NUCLEOTIDE SEQUENCE [LARGE SCALE GENOMIC DNA]</scope>
    <source>
        <strain evidence="3">QZS01</strain>
    </source>
</reference>
<gene>
    <name evidence="2" type="ORF">DM558_02705</name>
</gene>
<dbReference type="InterPro" id="IPR001584">
    <property type="entry name" value="Integrase_cat-core"/>
</dbReference>
<dbReference type="PANTHER" id="PTHR46889">
    <property type="entry name" value="TRANSPOSASE INSF FOR INSERTION SEQUENCE IS3B-RELATED"/>
    <property type="match status" value="1"/>
</dbReference>
<proteinExistence type="predicted"/>
<evidence type="ECO:0000259" key="1">
    <source>
        <dbReference type="Pfam" id="PF13683"/>
    </source>
</evidence>
<accession>A0A3Q9JHR1</accession>
<evidence type="ECO:0000313" key="3">
    <source>
        <dbReference type="Proteomes" id="UP000273143"/>
    </source>
</evidence>
<dbReference type="SUPFAM" id="SSF53098">
    <property type="entry name" value="Ribonuclease H-like"/>
    <property type="match status" value="1"/>
</dbReference>
<organism evidence="2 3">
    <name type="scientific">Entomomonas moraniae</name>
    <dbReference type="NCBI Taxonomy" id="2213226"/>
    <lineage>
        <taxon>Bacteria</taxon>
        <taxon>Pseudomonadati</taxon>
        <taxon>Pseudomonadota</taxon>
        <taxon>Gammaproteobacteria</taxon>
        <taxon>Pseudomonadales</taxon>
        <taxon>Pseudomonadaceae</taxon>
        <taxon>Entomomonas</taxon>
    </lineage>
</organism>